<evidence type="ECO:0000256" key="5">
    <source>
        <dbReference type="SAM" id="Phobius"/>
    </source>
</evidence>
<feature type="transmembrane region" description="Helical" evidence="5">
    <location>
        <begin position="80"/>
        <end position="100"/>
    </location>
</feature>
<keyword evidence="6" id="KW-0732">Signal</keyword>
<reference evidence="7 8" key="1">
    <citation type="submission" date="2014-11" db="EMBL/GenBank/DDBJ databases">
        <authorList>
            <person name="Zhu J."/>
            <person name="Qi W."/>
            <person name="Song R."/>
        </authorList>
    </citation>
    <scope>NUCLEOTIDE SEQUENCE [LARGE SCALE GENOMIC DNA]</scope>
</reference>
<dbReference type="EMBL" id="CDMY01000013">
    <property type="protein sequence ID" value="CEL91730.1"/>
    <property type="molecule type" value="Genomic_DNA"/>
</dbReference>
<dbReference type="PANTHER" id="PTHR21576">
    <property type="entry name" value="UNCHARACTERIZED NODULIN-LIKE PROTEIN"/>
    <property type="match status" value="1"/>
</dbReference>
<evidence type="ECO:0000313" key="8">
    <source>
        <dbReference type="Proteomes" id="UP000041254"/>
    </source>
</evidence>
<proteinExistence type="predicted"/>
<dbReference type="InParanoid" id="A0A0G4E943"/>
<feature type="transmembrane region" description="Helical" evidence="5">
    <location>
        <begin position="53"/>
        <end position="73"/>
    </location>
</feature>
<feature type="transmembrane region" description="Helical" evidence="5">
    <location>
        <begin position="269"/>
        <end position="290"/>
    </location>
</feature>
<evidence type="ECO:0000256" key="6">
    <source>
        <dbReference type="SAM" id="SignalP"/>
    </source>
</evidence>
<feature type="transmembrane region" description="Helical" evidence="5">
    <location>
        <begin position="140"/>
        <end position="161"/>
    </location>
</feature>
<keyword evidence="8" id="KW-1185">Reference proteome</keyword>
<feature type="transmembrane region" description="Helical" evidence="5">
    <location>
        <begin position="434"/>
        <end position="455"/>
    </location>
</feature>
<feature type="signal peptide" evidence="6">
    <location>
        <begin position="1"/>
        <end position="25"/>
    </location>
</feature>
<dbReference type="GO" id="GO:0016020">
    <property type="term" value="C:membrane"/>
    <property type="evidence" value="ECO:0007669"/>
    <property type="project" value="UniProtKB-SubCell"/>
</dbReference>
<gene>
    <name evidence="7" type="ORF">Vbra_10882</name>
</gene>
<keyword evidence="2 5" id="KW-0812">Transmembrane</keyword>
<evidence type="ECO:0000256" key="3">
    <source>
        <dbReference type="ARBA" id="ARBA00022989"/>
    </source>
</evidence>
<sequence length="512" mass="55621">MAATKAQQSNMAMLVALLLVGGLSAFVANSPKIYSNMKKAWKASADWTAAESGNVWAIGGIGLFLIPAGMVYDALGTFGILLYGAIINTAGLALKALFLVSYPNAYLHGIFEILGIHGGCALNFGAIWTNGKAWPPKSSGLVSGVLLAIYSAGAMFMTFLWSHFFSAKAEDLTHKISDLKKADPKSPELDKMRSELGGIIQGYVWTWTIISAVAAVVVTIVLPILYNMYIAQKKAQEDARKSVTIAQQRKSILTTPPEPTWKVFTKIEAYMLMCVYLFGTAQGMAFGAAMKTVVSSYNVEGRNNSLDMAQQLVGRLGGGMLSDILEAYISRLQFIAIVTAFMGIGQEIGIVMLDGNFVWGVVICIGFSYASTYAALPAYVRNTFDVRQFGLVTAIGYSCMIPGNFFYTKFTAAQFDKHKDPAAEFCMGDDCNKLWCLLGPILSVIPALFCLYVSFTAERKPAPPAVVEDRKKHFKRSSIAVPEFHPHPEQDEILAEAMAADNEEEPLLATKA</sequence>
<accession>A0A0G4E943</accession>
<name>A0A0G4E943_VITBC</name>
<evidence type="ECO:0000256" key="2">
    <source>
        <dbReference type="ARBA" id="ARBA00022692"/>
    </source>
</evidence>
<evidence type="ECO:0000256" key="4">
    <source>
        <dbReference type="ARBA" id="ARBA00023136"/>
    </source>
</evidence>
<comment type="subcellular location">
    <subcellularLocation>
        <location evidence="1">Membrane</location>
        <topology evidence="1">Multi-pass membrane protein</topology>
    </subcellularLocation>
</comment>
<dbReference type="PANTHER" id="PTHR21576:SF158">
    <property type="entry name" value="RIBOSOMAL RNA-PROCESSING PROTEIN 12-LIKE CONSERVED DOMAIN-CONTAINING PROTEIN"/>
    <property type="match status" value="1"/>
</dbReference>
<feature type="chain" id="PRO_5005186866" description="Nodulin-like domain-containing protein" evidence="6">
    <location>
        <begin position="26"/>
        <end position="512"/>
    </location>
</feature>
<feature type="transmembrane region" description="Helical" evidence="5">
    <location>
        <begin position="204"/>
        <end position="226"/>
    </location>
</feature>
<feature type="transmembrane region" description="Helical" evidence="5">
    <location>
        <begin position="106"/>
        <end position="128"/>
    </location>
</feature>
<dbReference type="SUPFAM" id="SSF103473">
    <property type="entry name" value="MFS general substrate transporter"/>
    <property type="match status" value="1"/>
</dbReference>
<keyword evidence="3 5" id="KW-1133">Transmembrane helix</keyword>
<dbReference type="Proteomes" id="UP000041254">
    <property type="component" value="Unassembled WGS sequence"/>
</dbReference>
<feature type="transmembrane region" description="Helical" evidence="5">
    <location>
        <begin position="388"/>
        <end position="407"/>
    </location>
</feature>
<keyword evidence="4 5" id="KW-0472">Membrane</keyword>
<dbReference type="InterPro" id="IPR036259">
    <property type="entry name" value="MFS_trans_sf"/>
</dbReference>
<organism evidence="7 8">
    <name type="scientific">Vitrella brassicaformis (strain CCMP3155)</name>
    <dbReference type="NCBI Taxonomy" id="1169540"/>
    <lineage>
        <taxon>Eukaryota</taxon>
        <taxon>Sar</taxon>
        <taxon>Alveolata</taxon>
        <taxon>Colpodellida</taxon>
        <taxon>Vitrellaceae</taxon>
        <taxon>Vitrella</taxon>
    </lineage>
</organism>
<feature type="transmembrane region" description="Helical" evidence="5">
    <location>
        <begin position="357"/>
        <end position="376"/>
    </location>
</feature>
<evidence type="ECO:0000313" key="7">
    <source>
        <dbReference type="EMBL" id="CEL91730.1"/>
    </source>
</evidence>
<evidence type="ECO:0008006" key="9">
    <source>
        <dbReference type="Google" id="ProtNLM"/>
    </source>
</evidence>
<dbReference type="AlphaFoldDB" id="A0A0G4E943"/>
<dbReference type="Gene3D" id="1.20.1250.20">
    <property type="entry name" value="MFS general substrate transporter like domains"/>
    <property type="match status" value="1"/>
</dbReference>
<feature type="transmembrane region" description="Helical" evidence="5">
    <location>
        <begin position="328"/>
        <end position="345"/>
    </location>
</feature>
<protein>
    <recommendedName>
        <fullName evidence="9">Nodulin-like domain-containing protein</fullName>
    </recommendedName>
</protein>
<dbReference type="VEuPathDB" id="CryptoDB:Vbra_10882"/>
<evidence type="ECO:0000256" key="1">
    <source>
        <dbReference type="ARBA" id="ARBA00004141"/>
    </source>
</evidence>